<dbReference type="AlphaFoldDB" id="A0A8C4DL35"/>
<name>A0A8C4DL35_DICLA</name>
<organism evidence="3 4">
    <name type="scientific">Dicentrarchus labrax</name>
    <name type="common">European seabass</name>
    <name type="synonym">Morone labrax</name>
    <dbReference type="NCBI Taxonomy" id="13489"/>
    <lineage>
        <taxon>Eukaryota</taxon>
        <taxon>Metazoa</taxon>
        <taxon>Chordata</taxon>
        <taxon>Craniata</taxon>
        <taxon>Vertebrata</taxon>
        <taxon>Euteleostomi</taxon>
        <taxon>Actinopterygii</taxon>
        <taxon>Neopterygii</taxon>
        <taxon>Teleostei</taxon>
        <taxon>Neoteleostei</taxon>
        <taxon>Acanthomorphata</taxon>
        <taxon>Eupercaria</taxon>
        <taxon>Moronidae</taxon>
        <taxon>Dicentrarchus</taxon>
    </lineage>
</organism>
<accession>A0A8C4DL35</accession>
<feature type="coiled-coil region" evidence="1">
    <location>
        <begin position="279"/>
        <end position="313"/>
    </location>
</feature>
<evidence type="ECO:0000256" key="1">
    <source>
        <dbReference type="SAM" id="Coils"/>
    </source>
</evidence>
<feature type="compositionally biased region" description="Acidic residues" evidence="2">
    <location>
        <begin position="38"/>
        <end position="49"/>
    </location>
</feature>
<protein>
    <recommendedName>
        <fullName evidence="5">RING-type domain-containing protein</fullName>
    </recommendedName>
</protein>
<evidence type="ECO:0008006" key="5">
    <source>
        <dbReference type="Google" id="ProtNLM"/>
    </source>
</evidence>
<keyword evidence="1" id="KW-0175">Coiled coil</keyword>
<dbReference type="Gene3D" id="1.20.120.1750">
    <property type="match status" value="1"/>
</dbReference>
<proteinExistence type="predicted"/>
<dbReference type="CDD" id="cd20336">
    <property type="entry name" value="Rcat_RBR"/>
    <property type="match status" value="1"/>
</dbReference>
<feature type="region of interest" description="Disordered" evidence="2">
    <location>
        <begin position="1"/>
        <end position="56"/>
    </location>
</feature>
<keyword evidence="4" id="KW-1185">Reference proteome</keyword>
<evidence type="ECO:0000256" key="2">
    <source>
        <dbReference type="SAM" id="MobiDB-lite"/>
    </source>
</evidence>
<evidence type="ECO:0000313" key="3">
    <source>
        <dbReference type="Ensembl" id="ENSDLAP00005005687.2"/>
    </source>
</evidence>
<dbReference type="SUPFAM" id="SSF57850">
    <property type="entry name" value="RING/U-box"/>
    <property type="match status" value="1"/>
</dbReference>
<dbReference type="Ensembl" id="ENSDLAT00005006013.2">
    <property type="protein sequence ID" value="ENSDLAP00005005687.2"/>
    <property type="gene ID" value="ENSDLAG00005002756.2"/>
</dbReference>
<dbReference type="Proteomes" id="UP000694389">
    <property type="component" value="Unassembled WGS sequence"/>
</dbReference>
<evidence type="ECO:0000313" key="4">
    <source>
        <dbReference type="Proteomes" id="UP000694389"/>
    </source>
</evidence>
<reference evidence="3" key="1">
    <citation type="submission" date="2025-08" db="UniProtKB">
        <authorList>
            <consortium name="Ensembl"/>
        </authorList>
    </citation>
    <scope>IDENTIFICATION</scope>
</reference>
<feature type="compositionally biased region" description="Basic residues" evidence="2">
    <location>
        <begin position="1"/>
        <end position="13"/>
    </location>
</feature>
<dbReference type="GeneTree" id="ENSGT00510000050415"/>
<sequence length="343" mass="39403">MGSKLSTKRKRRHQSESERRRVSAHGEGFKGLRGRFVDEEDECSSEEESSSSRTVQEKCYDPLDPTFTFVDEEDDLDFLCNEYLGPRAKMSCGHAVTPMSLTDWCCWLLDQGECRFVCGQTDCDVEWPFEEVCKMALLSPEELEYFEKKIFNNAAKDYLDVKEVSITLFTKDFSAIDIYSVKCSVCTANRRRSYIFCWQCLKKWKGPAPRSDRCGNDDCQNPLEILKTCPDIVFEDVEGVTGCPSIRACPTCGLLLEHNKTQCKNIVCRRCKVEFCFVCLKTTEECQELTDEYEELTEESEEFTDECEELTDESDEEDVSSYYGLCSTGVAPRQTSIPVWQRT</sequence>
<reference evidence="3" key="2">
    <citation type="submission" date="2025-09" db="UniProtKB">
        <authorList>
            <consortium name="Ensembl"/>
        </authorList>
    </citation>
    <scope>IDENTIFICATION</scope>
</reference>